<organism evidence="2 3">
    <name type="scientific">Naegleria lovaniensis</name>
    <name type="common">Amoeba</name>
    <dbReference type="NCBI Taxonomy" id="51637"/>
    <lineage>
        <taxon>Eukaryota</taxon>
        <taxon>Discoba</taxon>
        <taxon>Heterolobosea</taxon>
        <taxon>Tetramitia</taxon>
        <taxon>Eutetramitia</taxon>
        <taxon>Vahlkampfiidae</taxon>
        <taxon>Naegleria</taxon>
    </lineage>
</organism>
<gene>
    <name evidence="2" type="ORF">C9374_003388</name>
</gene>
<evidence type="ECO:0000313" key="2">
    <source>
        <dbReference type="EMBL" id="KAG2385573.1"/>
    </source>
</evidence>
<evidence type="ECO:0000256" key="1">
    <source>
        <dbReference type="SAM" id="MobiDB-lite"/>
    </source>
</evidence>
<dbReference type="AlphaFoldDB" id="A0AA88GT56"/>
<sequence>MISKIKNFFSSPSRTNESDQQSDMDRVGSAASSKSGSKNKNNNDRMYRPIHATKHQQQQQPYHIYLPSSILSTTTTTSREFHVMKTNTYYGHSSSQLNTDPEGFIKRSCFHSVKLPQDFRNIAQILCVSHRIYVLEAGSGRVHVYDIDNNSSSFVTPVGYMMKFDGERLKVVAIRGDTYGMLYLVYDSTLNRCVLYGGDQNHYDNVGVDVPKHSNNLDCALAFDPYWDQSGGIVNREITHVECAYSLSFCVTNHCEIRISGQVIWCRPGNTSTTWKEIVFTTRRPIIDLQTHSFGFVALLDDSSICVGGSNNHYENMHSATGSYIDIQYIDNLNYVPKQIYCTSYTTIVRTSEDKFIEYGRGFANRSTQTPPNGTPFVIDSTAAPNYSKQFESNYVLDEIYLKGSMIASSYEKPDLYFLYSEGGVNGFVKLSDYFDHSLVMNHRVRGACNTSCFVLYVTYPDTSATFTQMHKKLFEILWREDAPLSDVHIVVSDHHYARSESMYSREEESNDCDE</sequence>
<name>A0AA88GT56_NAELO</name>
<dbReference type="SUPFAM" id="SSF50985">
    <property type="entry name" value="RCC1/BLIP-II"/>
    <property type="match status" value="1"/>
</dbReference>
<feature type="compositionally biased region" description="Low complexity" evidence="1">
    <location>
        <begin position="28"/>
        <end position="40"/>
    </location>
</feature>
<protein>
    <submittedName>
        <fullName evidence="2">Uncharacterized protein</fullName>
    </submittedName>
</protein>
<feature type="region of interest" description="Disordered" evidence="1">
    <location>
        <begin position="1"/>
        <end position="45"/>
    </location>
</feature>
<proteinExistence type="predicted"/>
<accession>A0AA88GT56</accession>
<keyword evidence="3" id="KW-1185">Reference proteome</keyword>
<reference evidence="2 3" key="1">
    <citation type="journal article" date="2018" name="BMC Genomics">
        <title>The genome of Naegleria lovaniensis, the basis for a comparative approach to unravel pathogenicity factors of the human pathogenic amoeba N. fowleri.</title>
        <authorList>
            <person name="Liechti N."/>
            <person name="Schurch N."/>
            <person name="Bruggmann R."/>
            <person name="Wittwer M."/>
        </authorList>
    </citation>
    <scope>NUCLEOTIDE SEQUENCE [LARGE SCALE GENOMIC DNA]</scope>
    <source>
        <strain evidence="2 3">ATCC 30569</strain>
    </source>
</reference>
<comment type="caution">
    <text evidence="2">The sequence shown here is derived from an EMBL/GenBank/DDBJ whole genome shotgun (WGS) entry which is preliminary data.</text>
</comment>
<dbReference type="Proteomes" id="UP000816034">
    <property type="component" value="Unassembled WGS sequence"/>
</dbReference>
<evidence type="ECO:0000313" key="3">
    <source>
        <dbReference type="Proteomes" id="UP000816034"/>
    </source>
</evidence>
<dbReference type="GeneID" id="68095843"/>
<dbReference type="EMBL" id="PYSW02000018">
    <property type="protein sequence ID" value="KAG2385573.1"/>
    <property type="molecule type" value="Genomic_DNA"/>
</dbReference>
<dbReference type="RefSeq" id="XP_044549566.1">
    <property type="nucleotide sequence ID" value="XM_044692910.1"/>
</dbReference>
<dbReference type="InterPro" id="IPR009091">
    <property type="entry name" value="RCC1/BLIP-II"/>
</dbReference>
<feature type="compositionally biased region" description="Polar residues" evidence="1">
    <location>
        <begin position="8"/>
        <end position="21"/>
    </location>
</feature>